<evidence type="ECO:0000313" key="6">
    <source>
        <dbReference type="Proteomes" id="UP000295367"/>
    </source>
</evidence>
<dbReference type="PANTHER" id="PTHR30244:SF34">
    <property type="entry name" value="DTDP-4-AMINO-4,6-DIDEOXYGALACTOSE TRANSAMINASE"/>
    <property type="match status" value="1"/>
</dbReference>
<sequence length="386" mass="42638">MHIPYGRQNINEADIQSVIDVLRSDFLTQGPAVPAFENAVAEYCGARHAVAVNSATSALHIACLSLGVGSGDSVWTSPITFVASANCARYCGADVDFVDIAPRTYNMSVVRLKEKLLQAEAKGRLPKVVIPVHLCGQPCDMEGIYALSQQYGFKIIEDASHAIGGKYHNEPIGNCHYSDITVFSFHPVKIITTGEGGMALTNDASLAKSMQLLRSHGITRDEGGMTRASDGPWYYQQIELGYNYRMTDLQAALGLSQKQRLDEFVTKRHSLAHRYDDLLAGLPITTPWQHPDSYSGWHLYVIRLKLNEINKCHLDVFEALRAAGIGVNLHYIPVYQQPYYESLGFGAGYCPEAERYYAEAISLPMYPGLTEEQQNSVVSALIEAIR</sequence>
<evidence type="ECO:0000256" key="4">
    <source>
        <dbReference type="RuleBase" id="RU004508"/>
    </source>
</evidence>
<dbReference type="GO" id="GO:0008483">
    <property type="term" value="F:transaminase activity"/>
    <property type="evidence" value="ECO:0007669"/>
    <property type="project" value="TreeGrafter"/>
</dbReference>
<dbReference type="RefSeq" id="WP_124945437.1">
    <property type="nucleotide sequence ID" value="NZ_BHVT01000015.1"/>
</dbReference>
<evidence type="ECO:0000256" key="3">
    <source>
        <dbReference type="PIRSR" id="PIRSR000390-2"/>
    </source>
</evidence>
<evidence type="ECO:0000256" key="2">
    <source>
        <dbReference type="PIRSR" id="PIRSR000390-1"/>
    </source>
</evidence>
<proteinExistence type="inferred from homology"/>
<dbReference type="Gene3D" id="3.40.640.10">
    <property type="entry name" value="Type I PLP-dependent aspartate aminotransferase-like (Major domain)"/>
    <property type="match status" value="1"/>
</dbReference>
<dbReference type="PANTHER" id="PTHR30244">
    <property type="entry name" value="TRANSAMINASE"/>
    <property type="match status" value="1"/>
</dbReference>
<dbReference type="GO" id="GO:0000271">
    <property type="term" value="P:polysaccharide biosynthetic process"/>
    <property type="evidence" value="ECO:0007669"/>
    <property type="project" value="TreeGrafter"/>
</dbReference>
<dbReference type="Pfam" id="PF01041">
    <property type="entry name" value="DegT_DnrJ_EryC1"/>
    <property type="match status" value="1"/>
</dbReference>
<gene>
    <name evidence="5" type="ORF">EDC63_11221</name>
</gene>
<dbReference type="InterPro" id="IPR000653">
    <property type="entry name" value="DegT/StrS_aminotransferase"/>
</dbReference>
<dbReference type="Gene3D" id="3.90.1150.10">
    <property type="entry name" value="Aspartate Aminotransferase, domain 1"/>
    <property type="match status" value="1"/>
</dbReference>
<keyword evidence="6" id="KW-1185">Reference proteome</keyword>
<comment type="caution">
    <text evidence="5">The sequence shown here is derived from an EMBL/GenBank/DDBJ whole genome shotgun (WGS) entry which is preliminary data.</text>
</comment>
<feature type="active site" description="Proton acceptor" evidence="2">
    <location>
        <position position="189"/>
    </location>
</feature>
<dbReference type="NCBIfam" id="TIGR03588">
    <property type="entry name" value="PseC"/>
    <property type="match status" value="1"/>
</dbReference>
<evidence type="ECO:0000313" key="5">
    <source>
        <dbReference type="EMBL" id="TCV84257.1"/>
    </source>
</evidence>
<organism evidence="5 6">
    <name type="scientific">Sulfurirhabdus autotrophica</name>
    <dbReference type="NCBI Taxonomy" id="1706046"/>
    <lineage>
        <taxon>Bacteria</taxon>
        <taxon>Pseudomonadati</taxon>
        <taxon>Pseudomonadota</taxon>
        <taxon>Betaproteobacteria</taxon>
        <taxon>Nitrosomonadales</taxon>
        <taxon>Sulfuricellaceae</taxon>
        <taxon>Sulfurirhabdus</taxon>
    </lineage>
</organism>
<accession>A0A4R3XYT2</accession>
<dbReference type="Proteomes" id="UP000295367">
    <property type="component" value="Unassembled WGS sequence"/>
</dbReference>
<dbReference type="InterPro" id="IPR015421">
    <property type="entry name" value="PyrdxlP-dep_Trfase_major"/>
</dbReference>
<name>A0A4R3XYT2_9PROT</name>
<feature type="modified residue" description="N6-(pyridoxal phosphate)lysine" evidence="3">
    <location>
        <position position="189"/>
    </location>
</feature>
<dbReference type="AlphaFoldDB" id="A0A4R3XYT2"/>
<protein>
    <submittedName>
        <fullName evidence="5">UDP-4-amino-4, 6-dideoxy-N-acetyl-beta-L-altrosamine transaminase</fullName>
    </submittedName>
</protein>
<reference evidence="5 6" key="1">
    <citation type="submission" date="2019-03" db="EMBL/GenBank/DDBJ databases">
        <title>Genomic Encyclopedia of Type Strains, Phase IV (KMG-IV): sequencing the most valuable type-strain genomes for metagenomic binning, comparative biology and taxonomic classification.</title>
        <authorList>
            <person name="Goeker M."/>
        </authorList>
    </citation>
    <scope>NUCLEOTIDE SEQUENCE [LARGE SCALE GENOMIC DNA]</scope>
    <source>
        <strain evidence="5 6">DSM 100309</strain>
    </source>
</reference>
<evidence type="ECO:0000256" key="1">
    <source>
        <dbReference type="ARBA" id="ARBA00037999"/>
    </source>
</evidence>
<dbReference type="InterPro" id="IPR015424">
    <property type="entry name" value="PyrdxlP-dep_Trfase"/>
</dbReference>
<dbReference type="EMBL" id="SMCO01000012">
    <property type="protein sequence ID" value="TCV84257.1"/>
    <property type="molecule type" value="Genomic_DNA"/>
</dbReference>
<dbReference type="InterPro" id="IPR020026">
    <property type="entry name" value="PseC"/>
</dbReference>
<dbReference type="CDD" id="cd00616">
    <property type="entry name" value="AHBA_syn"/>
    <property type="match status" value="1"/>
</dbReference>
<dbReference type="PIRSF" id="PIRSF000390">
    <property type="entry name" value="PLP_StrS"/>
    <property type="match status" value="1"/>
</dbReference>
<dbReference type="InterPro" id="IPR015422">
    <property type="entry name" value="PyrdxlP-dep_Trfase_small"/>
</dbReference>
<keyword evidence="3 4" id="KW-0663">Pyridoxal phosphate</keyword>
<comment type="similarity">
    <text evidence="1 4">Belongs to the DegT/DnrJ/EryC1 family.</text>
</comment>
<dbReference type="OrthoDB" id="9804264at2"/>
<dbReference type="SUPFAM" id="SSF53383">
    <property type="entry name" value="PLP-dependent transferases"/>
    <property type="match status" value="1"/>
</dbReference>
<dbReference type="GO" id="GO:0030170">
    <property type="term" value="F:pyridoxal phosphate binding"/>
    <property type="evidence" value="ECO:0007669"/>
    <property type="project" value="TreeGrafter"/>
</dbReference>